<keyword evidence="2 5" id="KW-0227">DNA damage</keyword>
<dbReference type="NCBIfam" id="NF002002">
    <property type="entry name" value="PRK00802.1-2"/>
    <property type="match status" value="1"/>
</dbReference>
<dbReference type="EMBL" id="WJNH01000004">
    <property type="protein sequence ID" value="MRG86363.1"/>
    <property type="molecule type" value="Genomic_DNA"/>
</dbReference>
<keyword evidence="3 5" id="KW-0378">Hydrolase</keyword>
<reference evidence="6 7" key="1">
    <citation type="submission" date="2019-11" db="EMBL/GenBank/DDBJ databases">
        <authorList>
            <person name="Li J."/>
        </authorList>
    </citation>
    <scope>NUCLEOTIDE SEQUENCE [LARGE SCALE GENOMIC DNA]</scope>
    <source>
        <strain evidence="6 7">J4</strain>
    </source>
</reference>
<dbReference type="InterPro" id="IPR036995">
    <property type="entry name" value="MPG_sf"/>
</dbReference>
<dbReference type="GO" id="GO:0003677">
    <property type="term" value="F:DNA binding"/>
    <property type="evidence" value="ECO:0007669"/>
    <property type="project" value="InterPro"/>
</dbReference>
<dbReference type="GO" id="GO:0006284">
    <property type="term" value="P:base-excision repair"/>
    <property type="evidence" value="ECO:0007669"/>
    <property type="project" value="InterPro"/>
</dbReference>
<dbReference type="CDD" id="cd00540">
    <property type="entry name" value="AAG"/>
    <property type="match status" value="1"/>
</dbReference>
<dbReference type="Pfam" id="PF02245">
    <property type="entry name" value="Pur_DNA_glyco"/>
    <property type="match status" value="1"/>
</dbReference>
<proteinExistence type="inferred from homology"/>
<dbReference type="RefSeq" id="WP_153728270.1">
    <property type="nucleotide sequence ID" value="NZ_WJNH01000004.1"/>
</dbReference>
<comment type="caution">
    <text evidence="6">The sequence shown here is derived from an EMBL/GenBank/DDBJ whole genome shotgun (WGS) entry which is preliminary data.</text>
</comment>
<dbReference type="GO" id="GO:0003905">
    <property type="term" value="F:alkylbase DNA N-glycosylase activity"/>
    <property type="evidence" value="ECO:0007669"/>
    <property type="project" value="InterPro"/>
</dbReference>
<dbReference type="NCBIfam" id="TIGR00567">
    <property type="entry name" value="3mg"/>
    <property type="match status" value="1"/>
</dbReference>
<dbReference type="PANTHER" id="PTHR10429">
    <property type="entry name" value="DNA-3-METHYLADENINE GLYCOSYLASE"/>
    <property type="match status" value="1"/>
</dbReference>
<evidence type="ECO:0000256" key="3">
    <source>
        <dbReference type="ARBA" id="ARBA00022801"/>
    </source>
</evidence>
<gene>
    <name evidence="6" type="ORF">GH754_08480</name>
</gene>
<dbReference type="InterPro" id="IPR003180">
    <property type="entry name" value="MPG"/>
</dbReference>
<comment type="similarity">
    <text evidence="1 5">Belongs to the DNA glycosylase MPG family.</text>
</comment>
<evidence type="ECO:0000313" key="6">
    <source>
        <dbReference type="EMBL" id="MRG86363.1"/>
    </source>
</evidence>
<accession>A0A6G1X5T5</accession>
<keyword evidence="4 5" id="KW-0234">DNA repair</keyword>
<evidence type="ECO:0000256" key="4">
    <source>
        <dbReference type="ARBA" id="ARBA00023204"/>
    </source>
</evidence>
<keyword evidence="6" id="KW-0326">Glycosidase</keyword>
<dbReference type="Gene3D" id="3.10.300.10">
    <property type="entry name" value="Methylpurine-DNA glycosylase (MPG)"/>
    <property type="match status" value="1"/>
</dbReference>
<sequence length="195" mass="21979">MRYTPLGSSFYNMPTLTLAEELLGKLLVKETSSGLTSGWIVETEAYKGPEDRAAHSYQNRRTKRTEVMFGKPGLVYTYSMHTHCLVNVVSGEVDRPEAVLIRAVEPKDGIDLMYERRGVDKKEVNLTNGPGKLTKALGITMEDYRRSLYEPPIYIAEGPKPASISKGPRIGIENSGEAKDYPWRYWVTGNRFVSR</sequence>
<evidence type="ECO:0000313" key="7">
    <source>
        <dbReference type="Proteomes" id="UP000480185"/>
    </source>
</evidence>
<keyword evidence="7" id="KW-1185">Reference proteome</keyword>
<evidence type="ECO:0000256" key="2">
    <source>
        <dbReference type="ARBA" id="ARBA00022763"/>
    </source>
</evidence>
<dbReference type="AlphaFoldDB" id="A0A6G1X5T5"/>
<evidence type="ECO:0000256" key="1">
    <source>
        <dbReference type="ARBA" id="ARBA00009232"/>
    </source>
</evidence>
<dbReference type="InterPro" id="IPR011034">
    <property type="entry name" value="Formyl_transferase-like_C_sf"/>
</dbReference>
<name>A0A6G1X5T5_9BACI</name>
<organism evidence="6 7">
    <name type="scientific">Salinibacillus xinjiangensis</name>
    <dbReference type="NCBI Taxonomy" id="1229268"/>
    <lineage>
        <taxon>Bacteria</taxon>
        <taxon>Bacillati</taxon>
        <taxon>Bacillota</taxon>
        <taxon>Bacilli</taxon>
        <taxon>Bacillales</taxon>
        <taxon>Bacillaceae</taxon>
        <taxon>Salinibacillus</taxon>
    </lineage>
</organism>
<evidence type="ECO:0000256" key="5">
    <source>
        <dbReference type="HAMAP-Rule" id="MF_00527"/>
    </source>
</evidence>
<protein>
    <recommendedName>
        <fullName evidence="5">Putative 3-methyladenine DNA glycosylase</fullName>
        <ecNumber evidence="5">3.2.2.-</ecNumber>
    </recommendedName>
</protein>
<dbReference type="Proteomes" id="UP000480185">
    <property type="component" value="Unassembled WGS sequence"/>
</dbReference>
<dbReference type="FunFam" id="3.10.300.10:FF:000001">
    <property type="entry name" value="Putative 3-methyladenine DNA glycosylase"/>
    <property type="match status" value="1"/>
</dbReference>
<dbReference type="PANTHER" id="PTHR10429:SF0">
    <property type="entry name" value="DNA-3-METHYLADENINE GLYCOSYLASE"/>
    <property type="match status" value="1"/>
</dbReference>
<dbReference type="OrthoDB" id="9794313at2"/>
<dbReference type="EC" id="3.2.2.-" evidence="5"/>
<dbReference type="SUPFAM" id="SSF50486">
    <property type="entry name" value="FMT C-terminal domain-like"/>
    <property type="match status" value="1"/>
</dbReference>
<dbReference type="HAMAP" id="MF_00527">
    <property type="entry name" value="3MGH"/>
    <property type="match status" value="1"/>
</dbReference>